<proteinExistence type="predicted"/>
<feature type="transmembrane region" description="Helical" evidence="1">
    <location>
        <begin position="49"/>
        <end position="65"/>
    </location>
</feature>
<sequence length="365" mass="41813">MDRKRSDILKYEKKMPLETVERLNTQRTKILMGEIKQYRQPKKKISRKHLIIGLISIATTFTLIVKTPIGRAIEEVLGISQDTGVQTVESSGVPTKLELRSVQNEREIVLTKFVSTKNKMAFDYQFKIKDQKLKELLQKKIARNNYSQDIQLGLFREGSKEDLFGGVSSTSLYRIEKDVFYGSVISTFNKQKLVSQDQLTLHIYRLAWEDQEQHDNELKEAIKASSRSFSVENALEYQGDWTFKIPYQPIMKETIPSIKNVKKIKNIKAQSDALQTTLIMDIPNPEKNKKSRDILISVYKNGLEIPIARQIGSGFNKGEDATINISFDLSSLDHKSLYKVIVRNSYEDDAAGKELGSLELKNTQK</sequence>
<evidence type="ECO:0008006" key="4">
    <source>
        <dbReference type="Google" id="ProtNLM"/>
    </source>
</evidence>
<protein>
    <recommendedName>
        <fullName evidence="4">DUF4179 domain-containing protein</fullName>
    </recommendedName>
</protein>
<evidence type="ECO:0000256" key="1">
    <source>
        <dbReference type="SAM" id="Phobius"/>
    </source>
</evidence>
<accession>A0A125W267</accession>
<keyword evidence="1" id="KW-0812">Transmembrane</keyword>
<keyword evidence="1" id="KW-0472">Membrane</keyword>
<reference evidence="2 3" key="1">
    <citation type="submission" date="2010-07" db="EMBL/GenBank/DDBJ databases">
        <authorList>
            <person name="Sid Ahmed O."/>
        </authorList>
    </citation>
    <scope>NUCLEOTIDE SEQUENCE [LARGE SCALE GENOMIC DNA]</scope>
    <source>
        <strain evidence="2 3">TX4248</strain>
    </source>
</reference>
<dbReference type="EMBL" id="AEBR01000110">
    <property type="protein sequence ID" value="EFM81226.1"/>
    <property type="molecule type" value="Genomic_DNA"/>
</dbReference>
<evidence type="ECO:0000313" key="2">
    <source>
        <dbReference type="EMBL" id="EFM81226.1"/>
    </source>
</evidence>
<name>A0A125W267_ENTFL</name>
<comment type="caution">
    <text evidence="2">The sequence shown here is derived from an EMBL/GenBank/DDBJ whole genome shotgun (WGS) entry which is preliminary data.</text>
</comment>
<keyword evidence="1" id="KW-1133">Transmembrane helix</keyword>
<dbReference type="RefSeq" id="WP_002357669.1">
    <property type="nucleotide sequence ID" value="NZ_GL454489.1"/>
</dbReference>
<dbReference type="Proteomes" id="UP000004846">
    <property type="component" value="Unassembled WGS sequence"/>
</dbReference>
<organism evidence="2 3">
    <name type="scientific">Enterococcus faecalis TX4248</name>
    <dbReference type="NCBI Taxonomy" id="749495"/>
    <lineage>
        <taxon>Bacteria</taxon>
        <taxon>Bacillati</taxon>
        <taxon>Bacillota</taxon>
        <taxon>Bacilli</taxon>
        <taxon>Lactobacillales</taxon>
        <taxon>Enterococcaceae</taxon>
        <taxon>Enterococcus</taxon>
    </lineage>
</organism>
<dbReference type="HOGENOM" id="CLU_064686_0_0_9"/>
<evidence type="ECO:0000313" key="3">
    <source>
        <dbReference type="Proteomes" id="UP000004846"/>
    </source>
</evidence>
<dbReference type="AlphaFoldDB" id="A0A125W267"/>
<gene>
    <name evidence="2" type="ORF">HMPREF9498_03165</name>
</gene>